<evidence type="ECO:0000313" key="4">
    <source>
        <dbReference type="EMBL" id="GET20305.1"/>
    </source>
</evidence>
<dbReference type="PANTHER" id="PTHR34847:SF1">
    <property type="entry name" value="NODULATION PROTEIN U"/>
    <property type="match status" value="1"/>
</dbReference>
<evidence type="ECO:0000256" key="1">
    <source>
        <dbReference type="ARBA" id="ARBA00006129"/>
    </source>
</evidence>
<organism evidence="5 6">
    <name type="scientific">Prolixibacter denitrificans</name>
    <dbReference type="NCBI Taxonomy" id="1541063"/>
    <lineage>
        <taxon>Bacteria</taxon>
        <taxon>Pseudomonadati</taxon>
        <taxon>Bacteroidota</taxon>
        <taxon>Bacteroidia</taxon>
        <taxon>Marinilabiliales</taxon>
        <taxon>Prolixibacteraceae</taxon>
        <taxon>Prolixibacter</taxon>
    </lineage>
</organism>
<dbReference type="InterPro" id="IPR031730">
    <property type="entry name" value="Carbam_trans_C"/>
</dbReference>
<gene>
    <name evidence="4" type="primary">nolO</name>
    <name evidence="5" type="ORF">CLV93_101655</name>
    <name evidence="4" type="ORF">JCM18694_05510</name>
</gene>
<dbReference type="Gene3D" id="3.90.870.20">
    <property type="entry name" value="Carbamoyltransferase, C-terminal domain"/>
    <property type="match status" value="1"/>
</dbReference>
<comment type="similarity">
    <text evidence="1">Belongs to the NodU/CmcH family.</text>
</comment>
<sequence>MDSSKPTLAIYGIQDRMDLDHPGYVHDHNMALMSGGKVIKLLQLERISRRKRDNHLYQQITELLRKEKLLFPADYDLVFVDNVVGRSFISTDGQARFEAPLNEKLFASAEKGRCWWYGNEHDAWVVNHELAHLFSSLPFTGDIKDNSLLVHFDGGASLSNFSAWTYRDNQIIPLEYHWDLKYLTTLFNANALAFGIIGAKMDDQNSVPGKMMGYASYGKYSPELEQWLNKHQFFEDIWGKRSNFFQQAKEDWNWQGNSFDQKDHFLQDIIATMQHIFQRDFLKKLRELREQTGCENLYYSGGCALNIVTNSLIVNENLFDFVFIPPCCEDSGLALGAAAYVEWLKHGKVEKHSPYLNNWGLLPEKVNYNRETLEQIAADLMDNCIIGIANGAGESGPRALGNRSIIARADSVQLARKVSMKHKGREWYRPVAPIMLERNAKTVSGLDEIHPLSRYMLLDFDILPERKKEMEGVVHVDGTSRIQTIFQREDNPFLFDLLELLDEKYGLKALINTSFNQRGEPIVHTAEDALSSAKAMQLDGVVLNGKYSRL</sequence>
<dbReference type="InterPro" id="IPR038152">
    <property type="entry name" value="Carbam_trans_C_sf"/>
</dbReference>
<dbReference type="Proteomes" id="UP000240621">
    <property type="component" value="Unassembled WGS sequence"/>
</dbReference>
<dbReference type="OrthoDB" id="9780777at2"/>
<feature type="domain" description="Carbamoyltransferase C-terminal" evidence="3">
    <location>
        <begin position="377"/>
        <end position="545"/>
    </location>
</feature>
<protein>
    <submittedName>
        <fullName evidence="5">Carbamoyltransferase</fullName>
    </submittedName>
    <submittedName>
        <fullName evidence="4">Nodulation protein NolNO</fullName>
    </submittedName>
</protein>
<reference evidence="5 6" key="1">
    <citation type="submission" date="2018-03" db="EMBL/GenBank/DDBJ databases">
        <title>Genomic Encyclopedia of Archaeal and Bacterial Type Strains, Phase II (KMG-II): from individual species to whole genera.</title>
        <authorList>
            <person name="Goeker M."/>
        </authorList>
    </citation>
    <scope>NUCLEOTIDE SEQUENCE [LARGE SCALE GENOMIC DNA]</scope>
    <source>
        <strain evidence="5 6">DSM 27267</strain>
    </source>
</reference>
<evidence type="ECO:0000259" key="2">
    <source>
        <dbReference type="Pfam" id="PF02543"/>
    </source>
</evidence>
<dbReference type="InterPro" id="IPR003696">
    <property type="entry name" value="Carbtransf_dom"/>
</dbReference>
<dbReference type="Pfam" id="PF16861">
    <property type="entry name" value="Carbam_trans_C"/>
    <property type="match status" value="1"/>
</dbReference>
<dbReference type="Gene3D" id="3.30.420.40">
    <property type="match status" value="1"/>
</dbReference>
<comment type="caution">
    <text evidence="5">The sequence shown here is derived from an EMBL/GenBank/DDBJ whole genome shotgun (WGS) entry which is preliminary data.</text>
</comment>
<evidence type="ECO:0000313" key="6">
    <source>
        <dbReference type="Proteomes" id="UP000240621"/>
    </source>
</evidence>
<dbReference type="PANTHER" id="PTHR34847">
    <property type="entry name" value="NODULATION PROTEIN U"/>
    <property type="match status" value="1"/>
</dbReference>
<keyword evidence="5" id="KW-0808">Transferase</keyword>
<evidence type="ECO:0000313" key="7">
    <source>
        <dbReference type="Proteomes" id="UP000396862"/>
    </source>
</evidence>
<dbReference type="EMBL" id="PYGC01000001">
    <property type="protein sequence ID" value="PSK85686.1"/>
    <property type="molecule type" value="Genomic_DNA"/>
</dbReference>
<evidence type="ECO:0000313" key="5">
    <source>
        <dbReference type="EMBL" id="PSK85686.1"/>
    </source>
</evidence>
<dbReference type="Pfam" id="PF02543">
    <property type="entry name" value="Carbam_trans_N"/>
    <property type="match status" value="1"/>
</dbReference>
<keyword evidence="7" id="KW-1185">Reference proteome</keyword>
<reference evidence="4 7" key="2">
    <citation type="submission" date="2019-10" db="EMBL/GenBank/DDBJ databases">
        <title>Prolixibacter strains distinguished by the presence of nitrate reductase genes were adept at nitrate-dependent anaerobic corrosion of metallic iron and carbon steel.</title>
        <authorList>
            <person name="Iino T."/>
            <person name="Shono N."/>
            <person name="Ito K."/>
            <person name="Nakamura R."/>
            <person name="Sueoka K."/>
            <person name="Harayama S."/>
            <person name="Ohkuma M."/>
        </authorList>
    </citation>
    <scope>NUCLEOTIDE SEQUENCE [LARGE SCALE GENOMIC DNA]</scope>
    <source>
        <strain evidence="4 7">MIC1-1</strain>
    </source>
</reference>
<evidence type="ECO:0000259" key="3">
    <source>
        <dbReference type="Pfam" id="PF16861"/>
    </source>
</evidence>
<name>A0A2P8CL30_9BACT</name>
<dbReference type="InterPro" id="IPR051338">
    <property type="entry name" value="NodU/CmcH_Carbamoyltrnsfr"/>
</dbReference>
<dbReference type="AlphaFoldDB" id="A0A2P8CL30"/>
<dbReference type="GO" id="GO:0016740">
    <property type="term" value="F:transferase activity"/>
    <property type="evidence" value="ECO:0007669"/>
    <property type="project" value="UniProtKB-KW"/>
</dbReference>
<proteinExistence type="inferred from homology"/>
<dbReference type="RefSeq" id="WP_106540701.1">
    <property type="nucleotide sequence ID" value="NZ_BLAU01000001.1"/>
</dbReference>
<accession>A0A2P8CL30</accession>
<dbReference type="Proteomes" id="UP000396862">
    <property type="component" value="Unassembled WGS sequence"/>
</dbReference>
<dbReference type="EMBL" id="BLAU01000001">
    <property type="protein sequence ID" value="GET20305.1"/>
    <property type="molecule type" value="Genomic_DNA"/>
</dbReference>
<dbReference type="CDD" id="cd24033">
    <property type="entry name" value="ASKHA_NBD_NodU_CmcH-like_N"/>
    <property type="match status" value="1"/>
</dbReference>
<feature type="domain" description="Carbamoyltransferase" evidence="2">
    <location>
        <begin position="122"/>
        <end position="338"/>
    </location>
</feature>